<dbReference type="AlphaFoldDB" id="A0AA36AZL1"/>
<feature type="region of interest" description="Disordered" evidence="1">
    <location>
        <begin position="1"/>
        <end position="56"/>
    </location>
</feature>
<dbReference type="Proteomes" id="UP001162480">
    <property type="component" value="Chromosome 6"/>
</dbReference>
<keyword evidence="3" id="KW-1185">Reference proteome</keyword>
<proteinExistence type="predicted"/>
<dbReference type="EMBL" id="OX597819">
    <property type="protein sequence ID" value="CAI9724899.1"/>
    <property type="molecule type" value="Genomic_DNA"/>
</dbReference>
<evidence type="ECO:0000256" key="1">
    <source>
        <dbReference type="SAM" id="MobiDB-lite"/>
    </source>
</evidence>
<gene>
    <name evidence="2" type="ORF">OCTVUL_1B012026</name>
</gene>
<organism evidence="2 3">
    <name type="scientific">Octopus vulgaris</name>
    <name type="common">Common octopus</name>
    <dbReference type="NCBI Taxonomy" id="6645"/>
    <lineage>
        <taxon>Eukaryota</taxon>
        <taxon>Metazoa</taxon>
        <taxon>Spiralia</taxon>
        <taxon>Lophotrochozoa</taxon>
        <taxon>Mollusca</taxon>
        <taxon>Cephalopoda</taxon>
        <taxon>Coleoidea</taxon>
        <taxon>Octopodiformes</taxon>
        <taxon>Octopoda</taxon>
        <taxon>Incirrata</taxon>
        <taxon>Octopodidae</taxon>
        <taxon>Octopus</taxon>
    </lineage>
</organism>
<evidence type="ECO:0000313" key="2">
    <source>
        <dbReference type="EMBL" id="CAI9724899.1"/>
    </source>
</evidence>
<protein>
    <submittedName>
        <fullName evidence="2">Uncharacterized protein</fullName>
    </submittedName>
</protein>
<reference evidence="2" key="1">
    <citation type="submission" date="2023-08" db="EMBL/GenBank/DDBJ databases">
        <authorList>
            <person name="Alioto T."/>
            <person name="Alioto T."/>
            <person name="Gomez Garrido J."/>
        </authorList>
    </citation>
    <scope>NUCLEOTIDE SEQUENCE</scope>
</reference>
<evidence type="ECO:0000313" key="3">
    <source>
        <dbReference type="Proteomes" id="UP001162480"/>
    </source>
</evidence>
<sequence>MHHNPGMAEKDVERERERERLRLEEEEEEEERGGGGGGEQKKGRRKEKRENGLNEKEEGVCQCVYERTCNRNLLSQANSLMRGMF</sequence>
<feature type="compositionally biased region" description="Basic and acidic residues" evidence="1">
    <location>
        <begin position="8"/>
        <end position="23"/>
    </location>
</feature>
<name>A0AA36AZL1_OCTVU</name>
<accession>A0AA36AZL1</accession>